<proteinExistence type="predicted"/>
<sequence length="330" mass="36748">MGRKSRGHKNTALHIRSMKDPFGIEREAQDRSQAMARFLGWCSLGLGVTTLAARPRVARMCGVDDSPTAQTVLQAAGIRELGHAAALLIPRRRVGWGAWTRVAGDVMDLTACGRAMQTRRGTRRMRLTYTMAALAGITMIDLYTAMRATRGRRMKDGTRVQASVTVNRRVDEVYRFWHDFQNLPRFMHHLESVQVIGDRRSRWTAKAPAGRTVDWEAEIVDDRPNEMIMWRSVDGAKVPNSGCVRFVPAAGGRGTEVRIELGYSVPGGAMTANMAKIFGENPGQQVCDDLRRFKQVIETGEVVRSDGSPHGTAIRQQAKQRPAQPLAMHR</sequence>
<feature type="domain" description="Coenzyme Q-binding protein COQ10 START" evidence="3">
    <location>
        <begin position="166"/>
        <end position="289"/>
    </location>
</feature>
<evidence type="ECO:0000259" key="3">
    <source>
        <dbReference type="Pfam" id="PF03364"/>
    </source>
</evidence>
<evidence type="ECO:0000256" key="1">
    <source>
        <dbReference type="SAM" id="MobiDB-lite"/>
    </source>
</evidence>
<dbReference type="PANTHER" id="PTHR33824:SF7">
    <property type="entry name" value="POLYKETIDE CYCLASE_DEHYDRASE AND LIPID TRANSPORT SUPERFAMILY PROTEIN"/>
    <property type="match status" value="1"/>
</dbReference>
<dbReference type="PANTHER" id="PTHR33824">
    <property type="entry name" value="POLYKETIDE CYCLASE/DEHYDRASE AND LIPID TRANSPORT SUPERFAMILY PROTEIN"/>
    <property type="match status" value="1"/>
</dbReference>
<accession>A0A1H3NQT8</accession>
<protein>
    <submittedName>
        <fullName evidence="4">Uncharacterized membrane protein</fullName>
    </submittedName>
</protein>
<organism evidence="4 5">
    <name type="scientific">Micromonospora pattaloongensis</name>
    <dbReference type="NCBI Taxonomy" id="405436"/>
    <lineage>
        <taxon>Bacteria</taxon>
        <taxon>Bacillati</taxon>
        <taxon>Actinomycetota</taxon>
        <taxon>Actinomycetes</taxon>
        <taxon>Micromonosporales</taxon>
        <taxon>Micromonosporaceae</taxon>
        <taxon>Micromonospora</taxon>
    </lineage>
</organism>
<feature type="region of interest" description="Disordered" evidence="1">
    <location>
        <begin position="303"/>
        <end position="330"/>
    </location>
</feature>
<evidence type="ECO:0000256" key="2">
    <source>
        <dbReference type="SAM" id="Phobius"/>
    </source>
</evidence>
<reference evidence="5" key="1">
    <citation type="submission" date="2016-10" db="EMBL/GenBank/DDBJ databases">
        <authorList>
            <person name="Varghese N."/>
            <person name="Submissions S."/>
        </authorList>
    </citation>
    <scope>NUCLEOTIDE SEQUENCE [LARGE SCALE GENOMIC DNA]</scope>
    <source>
        <strain evidence="5">DSM 45245</strain>
    </source>
</reference>
<name>A0A1H3NQT8_9ACTN</name>
<keyword evidence="2" id="KW-0812">Transmembrane</keyword>
<dbReference type="InterPro" id="IPR047137">
    <property type="entry name" value="ORF3"/>
</dbReference>
<feature type="transmembrane region" description="Helical" evidence="2">
    <location>
        <begin position="127"/>
        <end position="146"/>
    </location>
</feature>
<dbReference type="AlphaFoldDB" id="A0A1H3NQT8"/>
<keyword evidence="5" id="KW-1185">Reference proteome</keyword>
<dbReference type="InterPro" id="IPR023393">
    <property type="entry name" value="START-like_dom_sf"/>
</dbReference>
<keyword evidence="2" id="KW-1133">Transmembrane helix</keyword>
<keyword evidence="2" id="KW-0472">Membrane</keyword>
<dbReference type="Pfam" id="PF03364">
    <property type="entry name" value="Polyketide_cyc"/>
    <property type="match status" value="1"/>
</dbReference>
<dbReference type="EMBL" id="FNPH01000004">
    <property type="protein sequence ID" value="SDY91281.1"/>
    <property type="molecule type" value="Genomic_DNA"/>
</dbReference>
<dbReference type="CDD" id="cd07817">
    <property type="entry name" value="SRPBCC_8"/>
    <property type="match status" value="1"/>
</dbReference>
<dbReference type="Gene3D" id="3.30.530.20">
    <property type="match status" value="1"/>
</dbReference>
<evidence type="ECO:0000313" key="4">
    <source>
        <dbReference type="EMBL" id="SDY91281.1"/>
    </source>
</evidence>
<dbReference type="SUPFAM" id="SSF55961">
    <property type="entry name" value="Bet v1-like"/>
    <property type="match status" value="1"/>
</dbReference>
<gene>
    <name evidence="4" type="ORF">SAMN05444365_104111</name>
</gene>
<dbReference type="Proteomes" id="UP000242415">
    <property type="component" value="Unassembled WGS sequence"/>
</dbReference>
<dbReference type="InterPro" id="IPR005031">
    <property type="entry name" value="COQ10_START"/>
</dbReference>
<dbReference type="STRING" id="405436.SAMN05444365_104111"/>
<evidence type="ECO:0000313" key="5">
    <source>
        <dbReference type="Proteomes" id="UP000242415"/>
    </source>
</evidence>